<feature type="compositionally biased region" description="Basic residues" evidence="2">
    <location>
        <begin position="516"/>
        <end position="526"/>
    </location>
</feature>
<evidence type="ECO:0000313" key="3">
    <source>
        <dbReference type="EMBL" id="ADY43510.1"/>
    </source>
</evidence>
<feature type="compositionally biased region" description="Basic and acidic residues" evidence="2">
    <location>
        <begin position="324"/>
        <end position="333"/>
    </location>
</feature>
<feature type="region of interest" description="Disordered" evidence="2">
    <location>
        <begin position="503"/>
        <end position="526"/>
    </location>
</feature>
<protein>
    <submittedName>
        <fullName evidence="3">Protein FAM98A</fullName>
    </submittedName>
</protein>
<evidence type="ECO:0000256" key="1">
    <source>
        <dbReference type="ARBA" id="ARBA00007218"/>
    </source>
</evidence>
<dbReference type="AlphaFoldDB" id="F1L056"/>
<feature type="compositionally biased region" description="Basic and acidic residues" evidence="2">
    <location>
        <begin position="302"/>
        <end position="312"/>
    </location>
</feature>
<reference evidence="3" key="1">
    <citation type="journal article" date="2011" name="Genome Res.">
        <title>Deep small RNA sequencing from the nematode Ascaris reveals conservation, functional diversification, and novel developmental profiles.</title>
        <authorList>
            <person name="Wang J."/>
            <person name="Czech B."/>
            <person name="Crunk A."/>
            <person name="Wallace A."/>
            <person name="Mitreva M."/>
            <person name="Hannon G.J."/>
            <person name="Davis R.E."/>
        </authorList>
    </citation>
    <scope>NUCLEOTIDE SEQUENCE</scope>
</reference>
<accession>F1L056</accession>
<proteinExistence type="evidence at transcript level"/>
<feature type="region of interest" description="Disordered" evidence="2">
    <location>
        <begin position="281"/>
        <end position="340"/>
    </location>
</feature>
<dbReference type="EMBL" id="JI168893">
    <property type="protein sequence ID" value="ADY43510.1"/>
    <property type="molecule type" value="mRNA"/>
</dbReference>
<evidence type="ECO:0000256" key="2">
    <source>
        <dbReference type="SAM" id="MobiDB-lite"/>
    </source>
</evidence>
<sequence length="526" mass="54454">MGRPPSSLDVAELHKELLKSGYPRSVSVAELSQMIDDGLKGGRFADVIVWLCNELSALYGLEETVRPLAEAENLEFFMLELSSLLNELECPIDALTRGPLNERLNSVESRQKLLNFLLRQMRCARLTALKREEDEPMELKKSEEVLYIEAAMKTLSIPQPPVGLTVEQLFAQLKTRVEAKMKSCLVRPRPLLTASLTPTQWSRIKEINERLREEYRNRMQLLLKRLDVTIQSFMWSDRIKKMEGQVHEAYRSKRDRIIPSSNVTMCDLLASTSDLLTVEKMSSGKERQRTATRLNKVLMAERPGDRGGRPSELRAPPPEMPPWMKDRVPERGGGRGGGGGGGGYGGGGGAYGGGGGGYGGGGGGYGGGGGGYGGGGGGYGGGGGGYSGGGGSYGGGGGGYGGGGGGYGGGGGGSYGGRGGGGYGGGDSYGGSGGGYGGGGNYGSGGAYRGGGGRGRGQDTGFENQVMYEYEMANQRGGRGGGYGGQGGGYGGQGGGYGGQGGGYGGQGGGYGGQRGRGRGGGRGRY</sequence>
<dbReference type="InterPro" id="IPR018797">
    <property type="entry name" value="FAM98"/>
</dbReference>
<comment type="similarity">
    <text evidence="1">Belongs to the FAM98 family.</text>
</comment>
<name>F1L056_ASCSU</name>
<dbReference type="Pfam" id="PF10239">
    <property type="entry name" value="DUF2465"/>
    <property type="match status" value="1"/>
</dbReference>
<dbReference type="PANTHER" id="PTHR31353:SF1">
    <property type="entry name" value="PROTEIN FAM98B"/>
    <property type="match status" value="1"/>
</dbReference>
<organism evidence="3">
    <name type="scientific">Ascaris suum</name>
    <name type="common">Pig roundworm</name>
    <name type="synonym">Ascaris lumbricoides</name>
    <dbReference type="NCBI Taxonomy" id="6253"/>
    <lineage>
        <taxon>Eukaryota</taxon>
        <taxon>Metazoa</taxon>
        <taxon>Ecdysozoa</taxon>
        <taxon>Nematoda</taxon>
        <taxon>Chromadorea</taxon>
        <taxon>Rhabditida</taxon>
        <taxon>Spirurina</taxon>
        <taxon>Ascaridomorpha</taxon>
        <taxon>Ascaridoidea</taxon>
        <taxon>Ascarididae</taxon>
        <taxon>Ascaris</taxon>
    </lineage>
</organism>
<dbReference type="GO" id="GO:0072669">
    <property type="term" value="C:tRNA-splicing ligase complex"/>
    <property type="evidence" value="ECO:0007669"/>
    <property type="project" value="TreeGrafter"/>
</dbReference>
<feature type="compositionally biased region" description="Gly residues" evidence="2">
    <location>
        <begin position="503"/>
        <end position="515"/>
    </location>
</feature>
<dbReference type="PANTHER" id="PTHR31353">
    <property type="entry name" value="FAM98"/>
    <property type="match status" value="1"/>
</dbReference>